<name>A0A0P1AY62_PLAHL</name>
<dbReference type="Proteomes" id="UP000054928">
    <property type="component" value="Unassembled WGS sequence"/>
</dbReference>
<feature type="compositionally biased region" description="Basic residues" evidence="1">
    <location>
        <begin position="177"/>
        <end position="190"/>
    </location>
</feature>
<keyword evidence="3" id="KW-1185">Reference proteome</keyword>
<proteinExistence type="predicted"/>
<dbReference type="AlphaFoldDB" id="A0A0P1AY62"/>
<sequence>MISKRKRDAFSTHEKLVHKSCTLLQREAKKDAVKQQKRECKLRHSIERLEREHLTLKMMDLAKFVTKAKLQTGLVKPQPPRIEHGSELLEDDSNEESIRQNMQVVNKNIKDIEVNMVKGADHVKIPSDREEKLTDGKLDTELEKKLIERLLAHKKIMPLLDAIRKLVEKSEKDADKKRRAQEKRALKRGRHESLVGNTGRSGAVPTSLFLGSLSGRGEMDASEEMSADGYGAMASADDDIAEFLGLKDVEPQSQRLISASSVDVAHPSWLAKQMQKEKEKISFTAFTGKKITF</sequence>
<evidence type="ECO:0000313" key="2">
    <source>
        <dbReference type="EMBL" id="CEG45748.1"/>
    </source>
</evidence>
<dbReference type="OrthoDB" id="69179at2759"/>
<protein>
    <submittedName>
        <fullName evidence="2">Uncharacterized protein</fullName>
    </submittedName>
</protein>
<evidence type="ECO:0000313" key="3">
    <source>
        <dbReference type="Proteomes" id="UP000054928"/>
    </source>
</evidence>
<evidence type="ECO:0000256" key="1">
    <source>
        <dbReference type="SAM" id="MobiDB-lite"/>
    </source>
</evidence>
<feature type="region of interest" description="Disordered" evidence="1">
    <location>
        <begin position="170"/>
        <end position="200"/>
    </location>
</feature>
<reference evidence="3" key="1">
    <citation type="submission" date="2014-09" db="EMBL/GenBank/DDBJ databases">
        <authorList>
            <person name="Sharma Rahul"/>
            <person name="Thines Marco"/>
        </authorList>
    </citation>
    <scope>NUCLEOTIDE SEQUENCE [LARGE SCALE GENOMIC DNA]</scope>
</reference>
<dbReference type="RefSeq" id="XP_024582117.1">
    <property type="nucleotide sequence ID" value="XM_024716527.1"/>
</dbReference>
<accession>A0A0P1AY62</accession>
<dbReference type="EMBL" id="CCYD01001640">
    <property type="protein sequence ID" value="CEG45748.1"/>
    <property type="molecule type" value="Genomic_DNA"/>
</dbReference>
<dbReference type="GeneID" id="36397079"/>
<organism evidence="2 3">
    <name type="scientific">Plasmopara halstedii</name>
    <name type="common">Downy mildew of sunflower</name>
    <dbReference type="NCBI Taxonomy" id="4781"/>
    <lineage>
        <taxon>Eukaryota</taxon>
        <taxon>Sar</taxon>
        <taxon>Stramenopiles</taxon>
        <taxon>Oomycota</taxon>
        <taxon>Peronosporomycetes</taxon>
        <taxon>Peronosporales</taxon>
        <taxon>Peronosporaceae</taxon>
        <taxon>Plasmopara</taxon>
    </lineage>
</organism>